<dbReference type="Proteomes" id="UP000183967">
    <property type="component" value="Unassembled WGS sequence"/>
</dbReference>
<dbReference type="PANTHER" id="PTHR11735">
    <property type="entry name" value="TRNA N6-ADENOSINE THREONYLCARBAMOYLTRANSFERASE"/>
    <property type="match status" value="1"/>
</dbReference>
<organism evidence="8 9">
    <name type="scientific">Caloranaerobacter azorensis DSM 13643</name>
    <dbReference type="NCBI Taxonomy" id="1121264"/>
    <lineage>
        <taxon>Bacteria</taxon>
        <taxon>Bacillati</taxon>
        <taxon>Bacillota</taxon>
        <taxon>Tissierellia</taxon>
        <taxon>Tissierellales</taxon>
        <taxon>Thermohalobacteraceae</taxon>
        <taxon>Caloranaerobacter</taxon>
    </lineage>
</organism>
<keyword evidence="2" id="KW-0808">Transferase</keyword>
<comment type="catalytic activity">
    <reaction evidence="6">
        <text>L-threonylcarbamoyladenylate + adenosine(37) in tRNA = N(6)-L-threonylcarbamoyladenosine(37) in tRNA + AMP + H(+)</text>
        <dbReference type="Rhea" id="RHEA:37059"/>
        <dbReference type="Rhea" id="RHEA-COMP:10162"/>
        <dbReference type="Rhea" id="RHEA-COMP:10163"/>
        <dbReference type="ChEBI" id="CHEBI:15378"/>
        <dbReference type="ChEBI" id="CHEBI:73682"/>
        <dbReference type="ChEBI" id="CHEBI:74411"/>
        <dbReference type="ChEBI" id="CHEBI:74418"/>
        <dbReference type="ChEBI" id="CHEBI:456215"/>
        <dbReference type="EC" id="2.3.1.234"/>
    </reaction>
</comment>
<dbReference type="InterPro" id="IPR043129">
    <property type="entry name" value="ATPase_NBD"/>
</dbReference>
<evidence type="ECO:0000256" key="6">
    <source>
        <dbReference type="ARBA" id="ARBA00048117"/>
    </source>
</evidence>
<keyword evidence="5" id="KW-0012">Acyltransferase</keyword>
<evidence type="ECO:0000256" key="1">
    <source>
        <dbReference type="ARBA" id="ARBA00012156"/>
    </source>
</evidence>
<dbReference type="EC" id="2.3.1.234" evidence="1"/>
<evidence type="ECO:0000256" key="4">
    <source>
        <dbReference type="ARBA" id="ARBA00022723"/>
    </source>
</evidence>
<keyword evidence="3" id="KW-0819">tRNA processing</keyword>
<dbReference type="GO" id="GO:0005829">
    <property type="term" value="C:cytosol"/>
    <property type="evidence" value="ECO:0007669"/>
    <property type="project" value="TreeGrafter"/>
</dbReference>
<name>A0A1M5RZ77_9FIRM</name>
<dbReference type="SUPFAM" id="SSF53067">
    <property type="entry name" value="Actin-like ATPase domain"/>
    <property type="match status" value="1"/>
</dbReference>
<dbReference type="GO" id="GO:0008033">
    <property type="term" value="P:tRNA processing"/>
    <property type="evidence" value="ECO:0007669"/>
    <property type="project" value="UniProtKB-KW"/>
</dbReference>
<sequence length="319" mass="35411">MILMDSYYLGIDTSAYTTSIAVLNEEGKIIIDLRRTLKVKKGSLGLRQQEAVFQHINNLPEMFNYIANEIDLNKVKTVSASVKPRNVVGSYMPVFKVAQGHAFILARALNADYKEFSHQDGHIAAGILNCEIQQLEKFLALHISGGTTELLLVENKKDVFSVEQIGGTLDISAGQLIDRVGVELGLPFPCGPYLDELSVSGNFVEKNIPISTNKTWINFSGPETFFKRIIKQHTDKPENIALTLFDCIAKSLSSIIKYAIKVYEINNILIIGGVASNSYIREKLENDIVNKGIGKLFFPNKNFCTDNAIGIAYLGLIKY</sequence>
<accession>A0A1M5RZ77</accession>
<dbReference type="AlphaFoldDB" id="A0A1M5RZ77"/>
<evidence type="ECO:0000256" key="3">
    <source>
        <dbReference type="ARBA" id="ARBA00022694"/>
    </source>
</evidence>
<keyword evidence="4" id="KW-0479">Metal-binding</keyword>
<dbReference type="InterPro" id="IPR000905">
    <property type="entry name" value="Gcp-like_dom"/>
</dbReference>
<dbReference type="GO" id="GO:0046872">
    <property type="term" value="F:metal ion binding"/>
    <property type="evidence" value="ECO:0007669"/>
    <property type="project" value="UniProtKB-KW"/>
</dbReference>
<dbReference type="PRINTS" id="PR00789">
    <property type="entry name" value="OSIALOPTASE"/>
</dbReference>
<keyword evidence="9" id="KW-1185">Reference proteome</keyword>
<dbReference type="EMBL" id="FQXO01000008">
    <property type="protein sequence ID" value="SHH31113.1"/>
    <property type="molecule type" value="Genomic_DNA"/>
</dbReference>
<reference evidence="9" key="1">
    <citation type="submission" date="2016-11" db="EMBL/GenBank/DDBJ databases">
        <authorList>
            <person name="Varghese N."/>
            <person name="Submissions S."/>
        </authorList>
    </citation>
    <scope>NUCLEOTIDE SEQUENCE [LARGE SCALE GENOMIC DNA]</scope>
    <source>
        <strain evidence="9">DSM 13643</strain>
    </source>
</reference>
<protein>
    <recommendedName>
        <fullName evidence="1">N(6)-L-threonylcarbamoyladenine synthase</fullName>
        <ecNumber evidence="1">2.3.1.234</ecNumber>
    </recommendedName>
</protein>
<dbReference type="Pfam" id="PF00814">
    <property type="entry name" value="TsaD"/>
    <property type="match status" value="1"/>
</dbReference>
<dbReference type="GO" id="GO:0061711">
    <property type="term" value="F:tRNA N(6)-L-threonylcarbamoyladenine synthase activity"/>
    <property type="evidence" value="ECO:0007669"/>
    <property type="project" value="UniProtKB-EC"/>
</dbReference>
<dbReference type="InterPro" id="IPR017861">
    <property type="entry name" value="KAE1/TsaD"/>
</dbReference>
<evidence type="ECO:0000313" key="8">
    <source>
        <dbReference type="EMBL" id="SHH31113.1"/>
    </source>
</evidence>
<gene>
    <name evidence="8" type="ORF">SAMN02745135_00407</name>
</gene>
<feature type="domain" description="Gcp-like" evidence="7">
    <location>
        <begin position="49"/>
        <end position="313"/>
    </location>
</feature>
<dbReference type="Gene3D" id="3.30.420.40">
    <property type="match status" value="2"/>
</dbReference>
<evidence type="ECO:0000259" key="7">
    <source>
        <dbReference type="Pfam" id="PF00814"/>
    </source>
</evidence>
<dbReference type="PANTHER" id="PTHR11735:SF11">
    <property type="entry name" value="TRNA THREONYLCARBAMOYLADENOSINE BIOSYNTHESIS PROTEIN TSAB"/>
    <property type="match status" value="1"/>
</dbReference>
<evidence type="ECO:0000256" key="2">
    <source>
        <dbReference type="ARBA" id="ARBA00022679"/>
    </source>
</evidence>
<proteinExistence type="predicted"/>
<evidence type="ECO:0000256" key="5">
    <source>
        <dbReference type="ARBA" id="ARBA00023315"/>
    </source>
</evidence>
<evidence type="ECO:0000313" key="9">
    <source>
        <dbReference type="Proteomes" id="UP000183967"/>
    </source>
</evidence>